<accession>A0A926NJA4</accession>
<reference evidence="1" key="1">
    <citation type="submission" date="2020-09" db="EMBL/GenBank/DDBJ databases">
        <title>Novel species of Mucilaginibacter isolated from a glacier on the Tibetan Plateau.</title>
        <authorList>
            <person name="Liu Q."/>
            <person name="Xin Y.-H."/>
        </authorList>
    </citation>
    <scope>NUCLEOTIDE SEQUENCE</scope>
    <source>
        <strain evidence="1">ZB1P21</strain>
    </source>
</reference>
<sequence length="79" mass="8676">MEIQKVINIDNDVLSGQPVFTGTRVPVESLFDHLEAGVSLNEFLEDFPSVAKEQAVALLDMANKIVTSKDILKLYEAVA</sequence>
<dbReference type="InterPro" id="IPR007367">
    <property type="entry name" value="DUF433"/>
</dbReference>
<gene>
    <name evidence="1" type="ORF">IDJ76_08415</name>
</gene>
<dbReference type="Gene3D" id="1.10.10.10">
    <property type="entry name" value="Winged helix-like DNA-binding domain superfamily/Winged helix DNA-binding domain"/>
    <property type="match status" value="1"/>
</dbReference>
<dbReference type="Proteomes" id="UP000619078">
    <property type="component" value="Unassembled WGS sequence"/>
</dbReference>
<dbReference type="Pfam" id="PF04255">
    <property type="entry name" value="DUF433"/>
    <property type="match status" value="1"/>
</dbReference>
<dbReference type="AlphaFoldDB" id="A0A926NJA4"/>
<evidence type="ECO:0000313" key="1">
    <source>
        <dbReference type="EMBL" id="MBD1393119.1"/>
    </source>
</evidence>
<proteinExistence type="predicted"/>
<dbReference type="InterPro" id="IPR009057">
    <property type="entry name" value="Homeodomain-like_sf"/>
</dbReference>
<protein>
    <submittedName>
        <fullName evidence="1">DUF433 domain-containing protein</fullName>
    </submittedName>
</protein>
<name>A0A926NJA4_9SPHI</name>
<dbReference type="RefSeq" id="WP_191162720.1">
    <property type="nucleotide sequence ID" value="NZ_JACWMX010000003.1"/>
</dbReference>
<evidence type="ECO:0000313" key="2">
    <source>
        <dbReference type="Proteomes" id="UP000619078"/>
    </source>
</evidence>
<dbReference type="InterPro" id="IPR036388">
    <property type="entry name" value="WH-like_DNA-bd_sf"/>
</dbReference>
<keyword evidence="2" id="KW-1185">Reference proteome</keyword>
<dbReference type="PANTHER" id="PTHR34849:SF3">
    <property type="entry name" value="SSR2962 PROTEIN"/>
    <property type="match status" value="1"/>
</dbReference>
<dbReference type="PANTHER" id="PTHR34849">
    <property type="entry name" value="SSL5025 PROTEIN"/>
    <property type="match status" value="1"/>
</dbReference>
<dbReference type="EMBL" id="JACWMX010000003">
    <property type="protein sequence ID" value="MBD1393119.1"/>
    <property type="molecule type" value="Genomic_DNA"/>
</dbReference>
<organism evidence="1 2">
    <name type="scientific">Mucilaginibacter glaciei</name>
    <dbReference type="NCBI Taxonomy" id="2772109"/>
    <lineage>
        <taxon>Bacteria</taxon>
        <taxon>Pseudomonadati</taxon>
        <taxon>Bacteroidota</taxon>
        <taxon>Sphingobacteriia</taxon>
        <taxon>Sphingobacteriales</taxon>
        <taxon>Sphingobacteriaceae</taxon>
        <taxon>Mucilaginibacter</taxon>
    </lineage>
</organism>
<comment type="caution">
    <text evidence="1">The sequence shown here is derived from an EMBL/GenBank/DDBJ whole genome shotgun (WGS) entry which is preliminary data.</text>
</comment>
<dbReference type="SUPFAM" id="SSF46689">
    <property type="entry name" value="Homeodomain-like"/>
    <property type="match status" value="1"/>
</dbReference>